<evidence type="ECO:0000256" key="2">
    <source>
        <dbReference type="ARBA" id="ARBA00022723"/>
    </source>
</evidence>
<dbReference type="InterPro" id="IPR017900">
    <property type="entry name" value="4Fe4S_Fe_S_CS"/>
</dbReference>
<dbReference type="InterPro" id="IPR025944">
    <property type="entry name" value="Sigma_54_int_dom_CS"/>
</dbReference>
<evidence type="ECO:0000256" key="8">
    <source>
        <dbReference type="ARBA" id="ARBA00023163"/>
    </source>
</evidence>
<dbReference type="InterPro" id="IPR003593">
    <property type="entry name" value="AAA+_ATPase"/>
</dbReference>
<organism evidence="12 13">
    <name type="scientific">Tindallia californiensis</name>
    <dbReference type="NCBI Taxonomy" id="159292"/>
    <lineage>
        <taxon>Bacteria</taxon>
        <taxon>Bacillati</taxon>
        <taxon>Bacillota</taxon>
        <taxon>Clostridia</taxon>
        <taxon>Peptostreptococcales</taxon>
        <taxon>Tindalliaceae</taxon>
        <taxon>Tindallia</taxon>
    </lineage>
</organism>
<dbReference type="Gene3D" id="3.40.50.1780">
    <property type="match status" value="1"/>
</dbReference>
<dbReference type="SMART" id="SM00382">
    <property type="entry name" value="AAA"/>
    <property type="match status" value="1"/>
</dbReference>
<dbReference type="STRING" id="159292.SAMN05192546_103356"/>
<accession>A0A1H3LTB5</accession>
<dbReference type="Gene3D" id="1.10.15.40">
    <property type="entry name" value="Electron transport complex subunit B, putative Fe-S cluster"/>
    <property type="match status" value="1"/>
</dbReference>
<evidence type="ECO:0000259" key="10">
    <source>
        <dbReference type="PROSITE" id="PS51379"/>
    </source>
</evidence>
<dbReference type="AlphaFoldDB" id="A0A1H3LTB5"/>
<keyword evidence="3" id="KW-0547">Nucleotide-binding</keyword>
<dbReference type="EMBL" id="FNPV01000003">
    <property type="protein sequence ID" value="SDY67586.1"/>
    <property type="molecule type" value="Genomic_DNA"/>
</dbReference>
<feature type="domain" description="4Fe-4S ferredoxin-type" evidence="10">
    <location>
        <begin position="1"/>
        <end position="31"/>
    </location>
</feature>
<sequence length="748" mass="85124">MPIVSDVKTTCKKCYSCVRGCPVNAIRFEGDQAELMKEECVQCGFCVNVCSQKNKVIRSDRSAVEKSLRNRRNITIAILAPSIVAAFEEEPNRLVGALKKLGFDQVYEVAQGASMVAREYAKLYREPISKPMLTSPCPVIVNMVERHYPSLIHHLAPIVSPMIAVADYIKKQQKVSSDIVFFGPCVAKKTEIDKEYAQNTVDYVLLFSELKAMFDENEIDPGKVRPAAFNHFYEECRGQVFPVAGGLLKAAEISTDILNNKITVVEGKKEVLETFRAIEEGKLEPMLIDILYCKGCIDGPDFFHDNSSLQYRKRKVIEFANESIAKRAGDPERPVKKNKVQISRRVYYKTLQQQRTIPSEEEIRDILAKSQKYSKEDELNCEACGYETCREKAIAVYRGIAELQMCLPYLLGQKENEVYYYKKRVENFMESVKEIDDRIIGHSDAIRAIKNFIVNASKTNSNVLLLGESGTGKTYIANNIHLCGERRNEAFVHINCSAIPKELIEAELFGYEEGAFTGARKGGSTGKFQQADRGTIFLDEIADMSPAMQAKLLQVIQDKEVQRVGGQQTIPLDVKIITATNKDLQEEIKKGNFREDLYHRINVLTFTVPSLRERPEDIPLLVEYLMDKLTKKYQLPLKTVSKEAMKVLCEYKWPGNVRELENLLERLLNMVEGSQIREKHVPLHLWKNENINPLANEVQPLENLLEKVEKETILNALKSTNNNRTKAANLLRVSRSNFYEKLRKYGID</sequence>
<dbReference type="PROSITE" id="PS51379">
    <property type="entry name" value="4FE4S_FER_2"/>
    <property type="match status" value="2"/>
</dbReference>
<evidence type="ECO:0000256" key="3">
    <source>
        <dbReference type="ARBA" id="ARBA00022741"/>
    </source>
</evidence>
<dbReference type="Gene3D" id="1.10.10.60">
    <property type="entry name" value="Homeodomain-like"/>
    <property type="match status" value="1"/>
</dbReference>
<evidence type="ECO:0000256" key="1">
    <source>
        <dbReference type="ARBA" id="ARBA00022485"/>
    </source>
</evidence>
<keyword evidence="2" id="KW-0479">Metal-binding</keyword>
<dbReference type="InterPro" id="IPR002078">
    <property type="entry name" value="Sigma_54_int"/>
</dbReference>
<dbReference type="Pfam" id="PF25601">
    <property type="entry name" value="AAA_lid_14"/>
    <property type="match status" value="1"/>
</dbReference>
<evidence type="ECO:0000256" key="7">
    <source>
        <dbReference type="ARBA" id="ARBA00023015"/>
    </source>
</evidence>
<keyword evidence="6" id="KW-0411">Iron-sulfur</keyword>
<dbReference type="InterPro" id="IPR004108">
    <property type="entry name" value="Fe_hydrogenase_lsu_C"/>
</dbReference>
<dbReference type="InterPro" id="IPR058031">
    <property type="entry name" value="AAA_lid_NorR"/>
</dbReference>
<dbReference type="PROSITE" id="PS51656">
    <property type="entry name" value="4FE4S"/>
    <property type="match status" value="1"/>
</dbReference>
<dbReference type="CDD" id="cd00009">
    <property type="entry name" value="AAA"/>
    <property type="match status" value="1"/>
</dbReference>
<evidence type="ECO:0000313" key="13">
    <source>
        <dbReference type="Proteomes" id="UP000199230"/>
    </source>
</evidence>
<dbReference type="InterPro" id="IPR027417">
    <property type="entry name" value="P-loop_NTPase"/>
</dbReference>
<proteinExistence type="predicted"/>
<dbReference type="InterPro" id="IPR009016">
    <property type="entry name" value="Fe_hydrogenase"/>
</dbReference>
<evidence type="ECO:0000259" key="9">
    <source>
        <dbReference type="PROSITE" id="PS50045"/>
    </source>
</evidence>
<reference evidence="12 13" key="1">
    <citation type="submission" date="2016-10" db="EMBL/GenBank/DDBJ databases">
        <authorList>
            <person name="de Groot N.N."/>
        </authorList>
    </citation>
    <scope>NUCLEOTIDE SEQUENCE [LARGE SCALE GENOMIC DNA]</scope>
    <source>
        <strain evidence="12 13">APO</strain>
    </source>
</reference>
<feature type="domain" description="4Fe-4S" evidence="11">
    <location>
        <begin position="362"/>
        <end position="423"/>
    </location>
</feature>
<evidence type="ECO:0000313" key="12">
    <source>
        <dbReference type="EMBL" id="SDY67586.1"/>
    </source>
</evidence>
<dbReference type="GO" id="GO:0051539">
    <property type="term" value="F:4 iron, 4 sulfur cluster binding"/>
    <property type="evidence" value="ECO:0007669"/>
    <property type="project" value="UniProtKB-KW"/>
</dbReference>
<feature type="domain" description="Sigma-54 factor interaction" evidence="9">
    <location>
        <begin position="439"/>
        <end position="669"/>
    </location>
</feature>
<dbReference type="PROSITE" id="PS00688">
    <property type="entry name" value="SIGMA54_INTERACT_3"/>
    <property type="match status" value="1"/>
</dbReference>
<dbReference type="Pfam" id="PF00158">
    <property type="entry name" value="Sigma54_activat"/>
    <property type="match status" value="1"/>
</dbReference>
<dbReference type="RefSeq" id="WP_176968281.1">
    <property type="nucleotide sequence ID" value="NZ_FNPV01000003.1"/>
</dbReference>
<keyword evidence="8" id="KW-0804">Transcription</keyword>
<dbReference type="InterPro" id="IPR017896">
    <property type="entry name" value="4Fe4S_Fe-S-bd"/>
</dbReference>
<dbReference type="GO" id="GO:0046872">
    <property type="term" value="F:metal ion binding"/>
    <property type="evidence" value="ECO:0007669"/>
    <property type="project" value="UniProtKB-KW"/>
</dbReference>
<keyword evidence="7" id="KW-0805">Transcription regulation</keyword>
<dbReference type="PROSITE" id="PS50045">
    <property type="entry name" value="SIGMA54_INTERACT_4"/>
    <property type="match status" value="1"/>
</dbReference>
<evidence type="ECO:0000256" key="4">
    <source>
        <dbReference type="ARBA" id="ARBA00022840"/>
    </source>
</evidence>
<keyword evidence="4" id="KW-0067">ATP-binding</keyword>
<dbReference type="Pfam" id="PF04060">
    <property type="entry name" value="FeS"/>
    <property type="match status" value="1"/>
</dbReference>
<dbReference type="SUPFAM" id="SSF46689">
    <property type="entry name" value="Homeodomain-like"/>
    <property type="match status" value="1"/>
</dbReference>
<dbReference type="GO" id="GO:0006355">
    <property type="term" value="P:regulation of DNA-templated transcription"/>
    <property type="evidence" value="ECO:0007669"/>
    <property type="project" value="InterPro"/>
</dbReference>
<dbReference type="Pfam" id="PF13237">
    <property type="entry name" value="Fer4_10"/>
    <property type="match status" value="1"/>
</dbReference>
<dbReference type="SUPFAM" id="SSF54862">
    <property type="entry name" value="4Fe-4S ferredoxins"/>
    <property type="match status" value="1"/>
</dbReference>
<dbReference type="FunFam" id="3.40.50.300:FF:000006">
    <property type="entry name" value="DNA-binding transcriptional regulator NtrC"/>
    <property type="match status" value="1"/>
</dbReference>
<dbReference type="SUPFAM" id="SSF52540">
    <property type="entry name" value="P-loop containing nucleoside triphosphate hydrolases"/>
    <property type="match status" value="1"/>
</dbReference>
<protein>
    <submittedName>
        <fullName evidence="12">Putative Fe-S cluster</fullName>
    </submittedName>
</protein>
<dbReference type="PROSITE" id="PS00198">
    <property type="entry name" value="4FE4S_FER_1"/>
    <property type="match status" value="1"/>
</dbReference>
<keyword evidence="5" id="KW-0408">Iron</keyword>
<dbReference type="SUPFAM" id="SSF53920">
    <property type="entry name" value="Fe-only hydrogenase"/>
    <property type="match status" value="1"/>
</dbReference>
<dbReference type="GO" id="GO:0043565">
    <property type="term" value="F:sequence-specific DNA binding"/>
    <property type="evidence" value="ECO:0007669"/>
    <property type="project" value="InterPro"/>
</dbReference>
<dbReference type="Pfam" id="PF02954">
    <property type="entry name" value="HTH_8"/>
    <property type="match status" value="1"/>
</dbReference>
<dbReference type="InterPro" id="IPR007202">
    <property type="entry name" value="4Fe-4S_dom"/>
</dbReference>
<dbReference type="InterPro" id="IPR009057">
    <property type="entry name" value="Homeodomain-like_sf"/>
</dbReference>
<dbReference type="Gene3D" id="3.40.50.300">
    <property type="entry name" value="P-loop containing nucleotide triphosphate hydrolases"/>
    <property type="match status" value="1"/>
</dbReference>
<dbReference type="InterPro" id="IPR002197">
    <property type="entry name" value="HTH_Fis"/>
</dbReference>
<evidence type="ECO:0000259" key="11">
    <source>
        <dbReference type="PROSITE" id="PS51656"/>
    </source>
</evidence>
<keyword evidence="1" id="KW-0004">4Fe-4S</keyword>
<evidence type="ECO:0000256" key="6">
    <source>
        <dbReference type="ARBA" id="ARBA00023014"/>
    </source>
</evidence>
<dbReference type="PROSITE" id="PS00675">
    <property type="entry name" value="SIGMA54_INTERACT_1"/>
    <property type="match status" value="1"/>
</dbReference>
<dbReference type="Proteomes" id="UP000199230">
    <property type="component" value="Unassembled WGS sequence"/>
</dbReference>
<dbReference type="InterPro" id="IPR025662">
    <property type="entry name" value="Sigma_54_int_dom_ATP-bd_1"/>
</dbReference>
<dbReference type="Pfam" id="PF02906">
    <property type="entry name" value="Fe_hyd_lg_C"/>
    <property type="match status" value="1"/>
</dbReference>
<gene>
    <name evidence="12" type="ORF">SAMN05192546_103356</name>
</gene>
<dbReference type="PRINTS" id="PR01590">
    <property type="entry name" value="HTHFIS"/>
</dbReference>
<name>A0A1H3LTB5_9FIRM</name>
<feature type="domain" description="4Fe-4S ferredoxin-type" evidence="10">
    <location>
        <begin position="32"/>
        <end position="60"/>
    </location>
</feature>
<keyword evidence="13" id="KW-1185">Reference proteome</keyword>
<dbReference type="Gene3D" id="1.10.8.60">
    <property type="match status" value="1"/>
</dbReference>
<dbReference type="Gene3D" id="3.40.950.10">
    <property type="entry name" value="Fe-only Hydrogenase (Larger Subunit), Chain L, domain 3"/>
    <property type="match status" value="1"/>
</dbReference>
<dbReference type="Gene3D" id="3.30.70.20">
    <property type="match status" value="1"/>
</dbReference>
<dbReference type="PANTHER" id="PTHR32071">
    <property type="entry name" value="TRANSCRIPTIONAL REGULATORY PROTEIN"/>
    <property type="match status" value="1"/>
</dbReference>
<dbReference type="GO" id="GO:0005524">
    <property type="term" value="F:ATP binding"/>
    <property type="evidence" value="ECO:0007669"/>
    <property type="project" value="UniProtKB-KW"/>
</dbReference>
<evidence type="ECO:0000256" key="5">
    <source>
        <dbReference type="ARBA" id="ARBA00023004"/>
    </source>
</evidence>
<dbReference type="PANTHER" id="PTHR32071:SF57">
    <property type="entry name" value="C4-DICARBOXYLATE TRANSPORT TRANSCRIPTIONAL REGULATORY PROTEIN DCTD"/>
    <property type="match status" value="1"/>
</dbReference>